<dbReference type="Gene3D" id="1.10.101.10">
    <property type="entry name" value="PGBD-like superfamily/PGBD"/>
    <property type="match status" value="1"/>
</dbReference>
<dbReference type="RefSeq" id="WP_132404302.1">
    <property type="nucleotide sequence ID" value="NZ_SMKA01000021.1"/>
</dbReference>
<dbReference type="InterPro" id="IPR036365">
    <property type="entry name" value="PGBD-like_sf"/>
</dbReference>
<feature type="chain" id="PRO_5020194297" evidence="1">
    <location>
        <begin position="38"/>
        <end position="182"/>
    </location>
</feature>
<dbReference type="PROSITE" id="PS51318">
    <property type="entry name" value="TAT"/>
    <property type="match status" value="1"/>
</dbReference>
<dbReference type="EMBL" id="SMKA01000021">
    <property type="protein sequence ID" value="TDC32590.1"/>
    <property type="molecule type" value="Genomic_DNA"/>
</dbReference>
<dbReference type="InterPro" id="IPR036366">
    <property type="entry name" value="PGBDSf"/>
</dbReference>
<feature type="signal peptide" evidence="1">
    <location>
        <begin position="1"/>
        <end position="37"/>
    </location>
</feature>
<comment type="caution">
    <text evidence="3">The sequence shown here is derived from an EMBL/GenBank/DDBJ whole genome shotgun (WGS) entry which is preliminary data.</text>
</comment>
<keyword evidence="1" id="KW-0732">Signal</keyword>
<dbReference type="InterPro" id="IPR002477">
    <property type="entry name" value="Peptidoglycan-bd-like"/>
</dbReference>
<evidence type="ECO:0000313" key="3">
    <source>
        <dbReference type="EMBL" id="TDC32590.1"/>
    </source>
</evidence>
<proteinExistence type="predicted"/>
<dbReference type="Pfam" id="PF01471">
    <property type="entry name" value="PG_binding_1"/>
    <property type="match status" value="1"/>
</dbReference>
<gene>
    <name evidence="3" type="ORF">E1261_08075</name>
</gene>
<protein>
    <submittedName>
        <fullName evidence="3">Peptidoglycan-binding protein</fullName>
    </submittedName>
</protein>
<name>A0A4R4QBA9_9ACTN</name>
<reference evidence="3 4" key="1">
    <citation type="submission" date="2019-03" db="EMBL/GenBank/DDBJ databases">
        <title>Draft genome sequences of novel Actinobacteria.</title>
        <authorList>
            <person name="Sahin N."/>
            <person name="Ay H."/>
            <person name="Saygin H."/>
        </authorList>
    </citation>
    <scope>NUCLEOTIDE SEQUENCE [LARGE SCALE GENOMIC DNA]</scope>
    <source>
        <strain evidence="3 4">JCM 30547</strain>
    </source>
</reference>
<evidence type="ECO:0000313" key="4">
    <source>
        <dbReference type="Proteomes" id="UP000295075"/>
    </source>
</evidence>
<dbReference type="InterPro" id="IPR006311">
    <property type="entry name" value="TAT_signal"/>
</dbReference>
<accession>A0A4R4QBA9</accession>
<dbReference type="AlphaFoldDB" id="A0A4R4QBA9"/>
<evidence type="ECO:0000259" key="2">
    <source>
        <dbReference type="Pfam" id="PF01471"/>
    </source>
</evidence>
<dbReference type="OrthoDB" id="5244994at2"/>
<organism evidence="3 4">
    <name type="scientific">Kribbella albertanoniae</name>
    <dbReference type="NCBI Taxonomy" id="1266829"/>
    <lineage>
        <taxon>Bacteria</taxon>
        <taxon>Bacillati</taxon>
        <taxon>Actinomycetota</taxon>
        <taxon>Actinomycetes</taxon>
        <taxon>Propionibacteriales</taxon>
        <taxon>Kribbellaceae</taxon>
        <taxon>Kribbella</taxon>
    </lineage>
</organism>
<feature type="domain" description="Peptidoglycan binding-like" evidence="2">
    <location>
        <begin position="78"/>
        <end position="125"/>
    </location>
</feature>
<sequence>MSSHSIGRRVLRKAAAPATAVALALGLSIALATPATASGTYTGKPFVYGDSLLTSDWDDEGIVDVSTHRTSDVTCLWQTILHADGYLPASAVDGIFDDQTRLATVNWQRSRGVNPDGSVDRATFARAGQRIVDNGFSSGNRNGRYQGTAGSFLVRRPAEGGNWTFIPPGRGFVAAAYNWRTC</sequence>
<dbReference type="SUPFAM" id="SSF47090">
    <property type="entry name" value="PGBD-like"/>
    <property type="match status" value="1"/>
</dbReference>
<dbReference type="Proteomes" id="UP000295075">
    <property type="component" value="Unassembled WGS sequence"/>
</dbReference>
<keyword evidence="4" id="KW-1185">Reference proteome</keyword>
<evidence type="ECO:0000256" key="1">
    <source>
        <dbReference type="SAM" id="SignalP"/>
    </source>
</evidence>